<evidence type="ECO:0000256" key="8">
    <source>
        <dbReference type="ARBA" id="ARBA00023180"/>
    </source>
</evidence>
<feature type="region of interest" description="Disordered" evidence="10">
    <location>
        <begin position="25"/>
        <end position="59"/>
    </location>
</feature>
<dbReference type="PANTHER" id="PTHR32077:SF65">
    <property type="entry name" value="FASCICLIN-LIKE ARABINOGALACTAN PROTEIN 11"/>
    <property type="match status" value="1"/>
</dbReference>
<protein>
    <recommendedName>
        <fullName evidence="13">FAS1 domain-containing protein</fullName>
    </recommendedName>
</protein>
<organism evidence="14 15">
    <name type="scientific">Vitis rotundifolia</name>
    <name type="common">Muscadine grape</name>
    <dbReference type="NCBI Taxonomy" id="103349"/>
    <lineage>
        <taxon>Eukaryota</taxon>
        <taxon>Viridiplantae</taxon>
        <taxon>Streptophyta</taxon>
        <taxon>Embryophyta</taxon>
        <taxon>Tracheophyta</taxon>
        <taxon>Spermatophyta</taxon>
        <taxon>Magnoliopsida</taxon>
        <taxon>eudicotyledons</taxon>
        <taxon>Gunneridae</taxon>
        <taxon>Pentapetalae</taxon>
        <taxon>rosids</taxon>
        <taxon>Vitales</taxon>
        <taxon>Vitaceae</taxon>
        <taxon>Viteae</taxon>
        <taxon>Vitis</taxon>
    </lineage>
</organism>
<evidence type="ECO:0000259" key="13">
    <source>
        <dbReference type="PROSITE" id="PS50213"/>
    </source>
</evidence>
<keyword evidence="8" id="KW-0325">Glycoprotein</keyword>
<comment type="similarity">
    <text evidence="2">Belongs to the fasciclin-like AGP family.</text>
</comment>
<feature type="region of interest" description="Disordered" evidence="10">
    <location>
        <begin position="448"/>
        <end position="480"/>
    </location>
</feature>
<dbReference type="Gene3D" id="2.30.180.10">
    <property type="entry name" value="FAS1 domain"/>
    <property type="match status" value="2"/>
</dbReference>
<evidence type="ECO:0000256" key="5">
    <source>
        <dbReference type="ARBA" id="ARBA00022729"/>
    </source>
</evidence>
<name>A0AA38ZSH6_VITRO</name>
<evidence type="ECO:0000313" key="14">
    <source>
        <dbReference type="EMBL" id="KAJ9694476.1"/>
    </source>
</evidence>
<evidence type="ECO:0000313" key="15">
    <source>
        <dbReference type="Proteomes" id="UP001168098"/>
    </source>
</evidence>
<keyword evidence="15" id="KW-1185">Reference proteome</keyword>
<dbReference type="InterPro" id="IPR045003">
    <property type="entry name" value="FLA_A"/>
</dbReference>
<sequence length="506" mass="52486">MMKKLLSPTLLLLIFSLLCTTNSGQPSAPAQAPSGSTTTSGQSSPPAPAPSGPLAPSTSSGPADIIAILRKARKFSTFIGLLKSTQMDAEINSELKKKSNAGFTIFAPTDSAFSDLKTGTLNSFTDNQKAALTKFHIINSFLTISQFQTASNPLHTSANGNTKEFPLNVIGNGTQVNMTTGLVNTTVDSTVYSDGQLAVYEIPQVLLSQGILSPQAPAPAPLPPKPKKASPLNSHAPSTSTTVSVDSSEATGLPHYAPIMVSIGVALLSPFLLLLFLFHLCAKTSCQSSPSGPADITEVLGQAGKFTTFIGLLKSTQMDAQINDELKKKSTPGITVFAPTDSAFSDLKPGTLNSFSDQQKAALTQFHVVPSFLTVSQFQTVSNPLHTEAGENTVEFPLNLVGNGTQVNMTTGLVNTTVDSTVYTDGQLAVYEIPQVLLSQGILSPQAPAPAPLPPKPKKASPLNSAAPSKSTTVSVDSSGAGGLPHYAPTAVSIGVAVLAALSLSL</sequence>
<evidence type="ECO:0000256" key="7">
    <source>
        <dbReference type="ARBA" id="ARBA00023136"/>
    </source>
</evidence>
<evidence type="ECO:0000256" key="4">
    <source>
        <dbReference type="ARBA" id="ARBA00022622"/>
    </source>
</evidence>
<keyword evidence="7 11" id="KW-0472">Membrane</keyword>
<feature type="chain" id="PRO_5041391631" description="FAS1 domain-containing protein" evidence="12">
    <location>
        <begin position="25"/>
        <end position="506"/>
    </location>
</feature>
<keyword evidence="4" id="KW-0336">GPI-anchor</keyword>
<dbReference type="SMART" id="SM00554">
    <property type="entry name" value="FAS1"/>
    <property type="match status" value="2"/>
</dbReference>
<keyword evidence="4" id="KW-0449">Lipoprotein</keyword>
<gene>
    <name evidence="14" type="ORF">PVL29_010116</name>
</gene>
<evidence type="ECO:0000256" key="6">
    <source>
        <dbReference type="ARBA" id="ARBA00022974"/>
    </source>
</evidence>
<reference evidence="14 15" key="1">
    <citation type="journal article" date="2023" name="BMC Biotechnol.">
        <title>Vitis rotundifolia cv Carlos genome sequencing.</title>
        <authorList>
            <person name="Huff M."/>
            <person name="Hulse-Kemp A."/>
            <person name="Scheffler B."/>
            <person name="Youngblood R."/>
            <person name="Simpson S."/>
            <person name="Babiker E."/>
            <person name="Staton M."/>
        </authorList>
    </citation>
    <scope>NUCLEOTIDE SEQUENCE [LARGE SCALE GENOMIC DNA]</scope>
    <source>
        <tissue evidence="14">Leaf</tissue>
    </source>
</reference>
<feature type="domain" description="FAS1" evidence="13">
    <location>
        <begin position="62"/>
        <end position="206"/>
    </location>
</feature>
<feature type="region of interest" description="Disordered" evidence="10">
    <location>
        <begin position="217"/>
        <end position="248"/>
    </location>
</feature>
<dbReference type="GO" id="GO:0009834">
    <property type="term" value="P:plant-type secondary cell wall biogenesis"/>
    <property type="evidence" value="ECO:0007669"/>
    <property type="project" value="UniProtKB-ARBA"/>
</dbReference>
<feature type="compositionally biased region" description="Low complexity" evidence="10">
    <location>
        <begin position="25"/>
        <end position="44"/>
    </location>
</feature>
<keyword evidence="3" id="KW-1003">Cell membrane</keyword>
<feature type="transmembrane region" description="Helical" evidence="11">
    <location>
        <begin position="256"/>
        <end position="278"/>
    </location>
</feature>
<feature type="compositionally biased region" description="Low complexity" evidence="10">
    <location>
        <begin position="229"/>
        <end position="248"/>
    </location>
</feature>
<dbReference type="AlphaFoldDB" id="A0AA38ZSH6"/>
<evidence type="ECO:0000256" key="2">
    <source>
        <dbReference type="ARBA" id="ARBA00007843"/>
    </source>
</evidence>
<evidence type="ECO:0000256" key="11">
    <source>
        <dbReference type="SAM" id="Phobius"/>
    </source>
</evidence>
<comment type="function">
    <text evidence="9">May be a cell surface adhesion protein.</text>
</comment>
<dbReference type="InterPro" id="IPR036378">
    <property type="entry name" value="FAS1_dom_sf"/>
</dbReference>
<keyword evidence="6" id="KW-0654">Proteoglycan</keyword>
<evidence type="ECO:0000256" key="10">
    <source>
        <dbReference type="SAM" id="MobiDB-lite"/>
    </source>
</evidence>
<proteinExistence type="inferred from homology"/>
<dbReference type="PROSITE" id="PS50213">
    <property type="entry name" value="FAS1"/>
    <property type="match status" value="2"/>
</dbReference>
<keyword evidence="5 12" id="KW-0732">Signal</keyword>
<feature type="signal peptide" evidence="12">
    <location>
        <begin position="1"/>
        <end position="24"/>
    </location>
</feature>
<accession>A0AA38ZSH6</accession>
<dbReference type="InterPro" id="IPR000782">
    <property type="entry name" value="FAS1_domain"/>
</dbReference>
<comment type="caution">
    <text evidence="14">The sequence shown here is derived from an EMBL/GenBank/DDBJ whole genome shotgun (WGS) entry which is preliminary data.</text>
</comment>
<feature type="domain" description="FAS1" evidence="13">
    <location>
        <begin position="293"/>
        <end position="437"/>
    </location>
</feature>
<feature type="compositionally biased region" description="Low complexity" evidence="10">
    <location>
        <begin position="460"/>
        <end position="471"/>
    </location>
</feature>
<dbReference type="Proteomes" id="UP001168098">
    <property type="component" value="Unassembled WGS sequence"/>
</dbReference>
<comment type="subcellular location">
    <subcellularLocation>
        <location evidence="1">Cell membrane</location>
        <topology evidence="1">Lipid-anchor</topology>
        <topology evidence="1">GPI-anchor</topology>
    </subcellularLocation>
</comment>
<dbReference type="Pfam" id="PF02469">
    <property type="entry name" value="Fasciclin"/>
    <property type="match status" value="2"/>
</dbReference>
<dbReference type="GO" id="GO:0005886">
    <property type="term" value="C:plasma membrane"/>
    <property type="evidence" value="ECO:0007669"/>
    <property type="project" value="UniProtKB-SubCell"/>
</dbReference>
<evidence type="ECO:0000256" key="9">
    <source>
        <dbReference type="ARBA" id="ARBA00024686"/>
    </source>
</evidence>
<dbReference type="SUPFAM" id="SSF82153">
    <property type="entry name" value="FAS1 domain"/>
    <property type="match status" value="2"/>
</dbReference>
<keyword evidence="11" id="KW-1133">Transmembrane helix</keyword>
<dbReference type="PANTHER" id="PTHR32077">
    <property type="entry name" value="FASCICLIN-LIKE ARABINOGALACTAN PROTEIN"/>
    <property type="match status" value="1"/>
</dbReference>
<keyword evidence="11" id="KW-0812">Transmembrane</keyword>
<evidence type="ECO:0000256" key="12">
    <source>
        <dbReference type="SAM" id="SignalP"/>
    </source>
</evidence>
<dbReference type="EMBL" id="JARBHA010000008">
    <property type="protein sequence ID" value="KAJ9694476.1"/>
    <property type="molecule type" value="Genomic_DNA"/>
</dbReference>
<evidence type="ECO:0000256" key="3">
    <source>
        <dbReference type="ARBA" id="ARBA00022475"/>
    </source>
</evidence>
<evidence type="ECO:0000256" key="1">
    <source>
        <dbReference type="ARBA" id="ARBA00004609"/>
    </source>
</evidence>
<dbReference type="GO" id="GO:0098552">
    <property type="term" value="C:side of membrane"/>
    <property type="evidence" value="ECO:0007669"/>
    <property type="project" value="UniProtKB-KW"/>
</dbReference>
<dbReference type="FunFam" id="2.30.180.10:FF:000006">
    <property type="entry name" value="Fasciclin-like arabinogalactan protein 11"/>
    <property type="match status" value="2"/>
</dbReference>